<sequence length="113" mass="11758">MSATALLQKAAQMGSTGSKSCTSSMAGPDQIIGPGCRPISNIRTYGKFQAQNEQPSPFQGEFEAQLMQKTSRQLAKLFDSGGAGGAAVGDLVMYGGVMMDDDQSSAAGFLEIQ</sequence>
<evidence type="ECO:0000256" key="1">
    <source>
        <dbReference type="SAM" id="MobiDB-lite"/>
    </source>
</evidence>
<name>A0AAW2XVH4_9LAMI</name>
<organism evidence="2">
    <name type="scientific">Sesamum latifolium</name>
    <dbReference type="NCBI Taxonomy" id="2727402"/>
    <lineage>
        <taxon>Eukaryota</taxon>
        <taxon>Viridiplantae</taxon>
        <taxon>Streptophyta</taxon>
        <taxon>Embryophyta</taxon>
        <taxon>Tracheophyta</taxon>
        <taxon>Spermatophyta</taxon>
        <taxon>Magnoliopsida</taxon>
        <taxon>eudicotyledons</taxon>
        <taxon>Gunneridae</taxon>
        <taxon>Pentapetalae</taxon>
        <taxon>asterids</taxon>
        <taxon>lamiids</taxon>
        <taxon>Lamiales</taxon>
        <taxon>Pedaliaceae</taxon>
        <taxon>Sesamum</taxon>
    </lineage>
</organism>
<feature type="compositionally biased region" description="Polar residues" evidence="1">
    <location>
        <begin position="13"/>
        <end position="25"/>
    </location>
</feature>
<protein>
    <submittedName>
        <fullName evidence="2">Uncharacterized protein</fullName>
    </submittedName>
</protein>
<accession>A0AAW2XVH4</accession>
<feature type="region of interest" description="Disordered" evidence="1">
    <location>
        <begin position="1"/>
        <end position="30"/>
    </location>
</feature>
<dbReference type="EMBL" id="JACGWN010000002">
    <property type="protein sequence ID" value="KAL0457975.1"/>
    <property type="molecule type" value="Genomic_DNA"/>
</dbReference>
<comment type="caution">
    <text evidence="2">The sequence shown here is derived from an EMBL/GenBank/DDBJ whole genome shotgun (WGS) entry which is preliminary data.</text>
</comment>
<reference evidence="2" key="1">
    <citation type="submission" date="2020-06" db="EMBL/GenBank/DDBJ databases">
        <authorList>
            <person name="Li T."/>
            <person name="Hu X."/>
            <person name="Zhang T."/>
            <person name="Song X."/>
            <person name="Zhang H."/>
            <person name="Dai N."/>
            <person name="Sheng W."/>
            <person name="Hou X."/>
            <person name="Wei L."/>
        </authorList>
    </citation>
    <scope>NUCLEOTIDE SEQUENCE</scope>
    <source>
        <strain evidence="2">KEN1</strain>
        <tissue evidence="2">Leaf</tissue>
    </source>
</reference>
<evidence type="ECO:0000313" key="2">
    <source>
        <dbReference type="EMBL" id="KAL0457975.1"/>
    </source>
</evidence>
<reference evidence="2" key="2">
    <citation type="journal article" date="2024" name="Plant">
        <title>Genomic evolution and insights into agronomic trait innovations of Sesamum species.</title>
        <authorList>
            <person name="Miao H."/>
            <person name="Wang L."/>
            <person name="Qu L."/>
            <person name="Liu H."/>
            <person name="Sun Y."/>
            <person name="Le M."/>
            <person name="Wang Q."/>
            <person name="Wei S."/>
            <person name="Zheng Y."/>
            <person name="Lin W."/>
            <person name="Duan Y."/>
            <person name="Cao H."/>
            <person name="Xiong S."/>
            <person name="Wang X."/>
            <person name="Wei L."/>
            <person name="Li C."/>
            <person name="Ma Q."/>
            <person name="Ju M."/>
            <person name="Zhao R."/>
            <person name="Li G."/>
            <person name="Mu C."/>
            <person name="Tian Q."/>
            <person name="Mei H."/>
            <person name="Zhang T."/>
            <person name="Gao T."/>
            <person name="Zhang H."/>
        </authorList>
    </citation>
    <scope>NUCLEOTIDE SEQUENCE</scope>
    <source>
        <strain evidence="2">KEN1</strain>
    </source>
</reference>
<gene>
    <name evidence="2" type="ORF">Slati_0424700</name>
</gene>
<dbReference type="AlphaFoldDB" id="A0AAW2XVH4"/>
<proteinExistence type="predicted"/>